<dbReference type="InterPro" id="IPR046496">
    <property type="entry name" value="DUF6589"/>
</dbReference>
<gene>
    <name evidence="5" type="ORF">AWC38_SpisGene22668</name>
</gene>
<evidence type="ECO:0000256" key="1">
    <source>
        <dbReference type="PROSITE-ProRule" id="PRU01263"/>
    </source>
</evidence>
<dbReference type="Proteomes" id="UP000225706">
    <property type="component" value="Unassembled WGS sequence"/>
</dbReference>
<dbReference type="InterPro" id="IPR013087">
    <property type="entry name" value="Znf_C2H2_type"/>
</dbReference>
<dbReference type="InterPro" id="IPR012934">
    <property type="entry name" value="Znf_AD"/>
</dbReference>
<sequence>MTSSHVVRTPTKTPTKIYFPRANDYCRCCNENVKINGYSQLNLFTENNRDFLRRFRLVVNVKVENNSKISQVLCKKCYRAVLRYENVLSQSEELQEFRNNYKEVNRDVGELTRRKRCAKDSPCKSPRTARTPSSPATKTFERVRNPKSQRKIISTTNDSAEGDEEAVFVGQPRNASPTEVRIYYPSGLVKKIISAEIDASIVRQICSQEYNGVINSVWKHPELKTKIIDKIYVEINKESSALCSTKDPSILRKTKASDLIEFSDSTCEEELKGKAPILYGCLYNVASDYTKKENERKKARLAAPISLATSILVKQRCPQMSAIAYRFALGVLWDSGAKKKGYVRANHWGISVSHTCTLEKLDEMGFNFDEAVKTWKCELEKNHLINEALEQVAEYVDAKDKEQIPVGCQTTDVSCLSLTFPQTSTNDQNVLCSDVDGQSTNSDLLDMEDFLNDYTEYRESTKDLKSPENDVNCFLINKCGYSESLVDIFNNFVHSQGLEVSTLSKKDVSLLKSSQLANRPKTYQILGDNLDKFVRPKHMSSNNQNKSIHWFAMNAVQDRATMKSTDIKQQQQRPILSVENSEFLPSTEDNNQLLQNFILLVARILVKRVPDFQCLKRTVVKHIPHEFSNEMKRKSVQVPLGILFKNENLNDEMIEILEHVHSHYVPTKMVRTEDGELEPEVAESIFFGGDQLTEERARNCKDARADADTEYDRLEGVKSKHEDWHSIRLIYQILYDILYKPSSATDQGTMCSNMNITNNVNAKTNNVLDNFNYCKEFVDIETEAYLVAATMTHFEMKSIDDTFVPDAIRSAPKKEQQHWFHGEVKSILEKHVMKRQSEDYDKMAKEVDNLNRPKQRPTFPCSECGIIYVYEKCWDNHLRDVHNIVLSDARSNSKSKNPKKSKKTEVKQDYVYNYACVRLSLGMLIHNFNDAVKEGDGARILLCWKYMLLLFKAHGHTKYSLAALQLLANTKAMLSPEKAHSLIWNRTVNNKGSAGINISLDLRMEHIIHLKKEMLGNLGANLHEPAAVRCSKAIKGVQDLFSSIDSNLNVRHPSGRHTVTRSEAGFLTIVNELHSKAEVFVENCVEGREHHAFPKFNRSPLTKYTLNCI</sequence>
<dbReference type="OrthoDB" id="5966447at2759"/>
<dbReference type="PROSITE" id="PS51915">
    <property type="entry name" value="ZAD"/>
    <property type="match status" value="1"/>
</dbReference>
<keyword evidence="1" id="KW-0863">Zinc-finger</keyword>
<protein>
    <recommendedName>
        <fullName evidence="4">ZAD domain-containing protein</fullName>
    </recommendedName>
</protein>
<feature type="compositionally biased region" description="Polar residues" evidence="3">
    <location>
        <begin position="128"/>
        <end position="137"/>
    </location>
</feature>
<feature type="binding site" evidence="1">
    <location>
        <position position="26"/>
    </location>
    <ligand>
        <name>Zn(2+)</name>
        <dbReference type="ChEBI" id="CHEBI:29105"/>
    </ligand>
</feature>
<keyword evidence="1" id="KW-0479">Metal-binding</keyword>
<dbReference type="GO" id="GO:0008270">
    <property type="term" value="F:zinc ion binding"/>
    <property type="evidence" value="ECO:0007669"/>
    <property type="project" value="UniProtKB-UniRule"/>
</dbReference>
<feature type="binding site" evidence="1">
    <location>
        <position position="29"/>
    </location>
    <ligand>
        <name>Zn(2+)</name>
        <dbReference type="ChEBI" id="CHEBI:29105"/>
    </ligand>
</feature>
<evidence type="ECO:0000313" key="6">
    <source>
        <dbReference type="Proteomes" id="UP000225706"/>
    </source>
</evidence>
<evidence type="ECO:0000313" key="5">
    <source>
        <dbReference type="EMBL" id="PFX13265.1"/>
    </source>
</evidence>
<evidence type="ECO:0000259" key="4">
    <source>
        <dbReference type="PROSITE" id="PS51915"/>
    </source>
</evidence>
<organism evidence="5 6">
    <name type="scientific">Stylophora pistillata</name>
    <name type="common">Smooth cauliflower coral</name>
    <dbReference type="NCBI Taxonomy" id="50429"/>
    <lineage>
        <taxon>Eukaryota</taxon>
        <taxon>Metazoa</taxon>
        <taxon>Cnidaria</taxon>
        <taxon>Anthozoa</taxon>
        <taxon>Hexacorallia</taxon>
        <taxon>Scleractinia</taxon>
        <taxon>Astrocoeniina</taxon>
        <taxon>Pocilloporidae</taxon>
        <taxon>Stylophora</taxon>
    </lineage>
</organism>
<reference evidence="6" key="1">
    <citation type="journal article" date="2017" name="bioRxiv">
        <title>Comparative analysis of the genomes of Stylophora pistillata and Acropora digitifera provides evidence for extensive differences between species of corals.</title>
        <authorList>
            <person name="Voolstra C.R."/>
            <person name="Li Y."/>
            <person name="Liew Y.J."/>
            <person name="Baumgarten S."/>
            <person name="Zoccola D."/>
            <person name="Flot J.-F."/>
            <person name="Tambutte S."/>
            <person name="Allemand D."/>
            <person name="Aranda M."/>
        </authorList>
    </citation>
    <scope>NUCLEOTIDE SEQUENCE [LARGE SCALE GENOMIC DNA]</scope>
</reference>
<name>A0A2B4RAF7_STYPI</name>
<keyword evidence="6" id="KW-1185">Reference proteome</keyword>
<dbReference type="AlphaFoldDB" id="A0A2B4RAF7"/>
<feature type="binding site" evidence="1">
    <location>
        <position position="77"/>
    </location>
    <ligand>
        <name>Zn(2+)</name>
        <dbReference type="ChEBI" id="CHEBI:29105"/>
    </ligand>
</feature>
<feature type="region of interest" description="Disordered" evidence="3">
    <location>
        <begin position="117"/>
        <end position="147"/>
    </location>
</feature>
<evidence type="ECO:0000256" key="3">
    <source>
        <dbReference type="SAM" id="MobiDB-lite"/>
    </source>
</evidence>
<accession>A0A2B4RAF7</accession>
<evidence type="ECO:0000256" key="2">
    <source>
        <dbReference type="SAM" id="Coils"/>
    </source>
</evidence>
<comment type="caution">
    <text evidence="5">The sequence shown here is derived from an EMBL/GenBank/DDBJ whole genome shotgun (WGS) entry which is preliminary data.</text>
</comment>
<feature type="coiled-coil region" evidence="2">
    <location>
        <begin position="87"/>
        <end position="114"/>
    </location>
</feature>
<feature type="domain" description="ZAD" evidence="4">
    <location>
        <begin position="24"/>
        <end position="101"/>
    </location>
</feature>
<dbReference type="GO" id="GO:0005634">
    <property type="term" value="C:nucleus"/>
    <property type="evidence" value="ECO:0007669"/>
    <property type="project" value="InterPro"/>
</dbReference>
<dbReference type="PROSITE" id="PS00028">
    <property type="entry name" value="ZINC_FINGER_C2H2_1"/>
    <property type="match status" value="1"/>
</dbReference>
<feature type="binding site" evidence="1">
    <location>
        <position position="74"/>
    </location>
    <ligand>
        <name>Zn(2+)</name>
        <dbReference type="ChEBI" id="CHEBI:29105"/>
    </ligand>
</feature>
<dbReference type="Pfam" id="PF20231">
    <property type="entry name" value="DUF6589"/>
    <property type="match status" value="1"/>
</dbReference>
<dbReference type="EMBL" id="LSMT01001022">
    <property type="protein sequence ID" value="PFX13265.1"/>
    <property type="molecule type" value="Genomic_DNA"/>
</dbReference>
<keyword evidence="2" id="KW-0175">Coiled coil</keyword>
<proteinExistence type="predicted"/>
<keyword evidence="1" id="KW-0862">Zinc</keyword>
<dbReference type="STRING" id="50429.A0A2B4RAF7"/>